<feature type="region of interest" description="Disordered" evidence="2">
    <location>
        <begin position="865"/>
        <end position="986"/>
    </location>
</feature>
<evidence type="ECO:0000256" key="1">
    <source>
        <dbReference type="SAM" id="Coils"/>
    </source>
</evidence>
<gene>
    <name evidence="3" type="ORF">PILCRDRAFT_811059</name>
</gene>
<reference evidence="4" key="2">
    <citation type="submission" date="2015-01" db="EMBL/GenBank/DDBJ databases">
        <title>Evolutionary Origins and Diversification of the Mycorrhizal Mutualists.</title>
        <authorList>
            <consortium name="DOE Joint Genome Institute"/>
            <consortium name="Mycorrhizal Genomics Consortium"/>
            <person name="Kohler A."/>
            <person name="Kuo A."/>
            <person name="Nagy L.G."/>
            <person name="Floudas D."/>
            <person name="Copeland A."/>
            <person name="Barry K.W."/>
            <person name="Cichocki N."/>
            <person name="Veneault-Fourrey C."/>
            <person name="LaButti K."/>
            <person name="Lindquist E.A."/>
            <person name="Lipzen A."/>
            <person name="Lundell T."/>
            <person name="Morin E."/>
            <person name="Murat C."/>
            <person name="Riley R."/>
            <person name="Ohm R."/>
            <person name="Sun H."/>
            <person name="Tunlid A."/>
            <person name="Henrissat B."/>
            <person name="Grigoriev I.V."/>
            <person name="Hibbett D.S."/>
            <person name="Martin F."/>
        </authorList>
    </citation>
    <scope>NUCLEOTIDE SEQUENCE [LARGE SCALE GENOMIC DNA]</scope>
    <source>
        <strain evidence="4">F 1598</strain>
    </source>
</reference>
<feature type="region of interest" description="Disordered" evidence="2">
    <location>
        <begin position="841"/>
        <end position="860"/>
    </location>
</feature>
<dbReference type="AlphaFoldDB" id="A0A0C3GMN6"/>
<dbReference type="STRING" id="765440.A0A0C3GMN6"/>
<organism evidence="3 4">
    <name type="scientific">Piloderma croceum (strain F 1598)</name>
    <dbReference type="NCBI Taxonomy" id="765440"/>
    <lineage>
        <taxon>Eukaryota</taxon>
        <taxon>Fungi</taxon>
        <taxon>Dikarya</taxon>
        <taxon>Basidiomycota</taxon>
        <taxon>Agaricomycotina</taxon>
        <taxon>Agaricomycetes</taxon>
        <taxon>Agaricomycetidae</taxon>
        <taxon>Atheliales</taxon>
        <taxon>Atheliaceae</taxon>
        <taxon>Piloderma</taxon>
    </lineage>
</organism>
<feature type="compositionally biased region" description="Polar residues" evidence="2">
    <location>
        <begin position="925"/>
        <end position="972"/>
    </location>
</feature>
<dbReference type="EMBL" id="KN832971">
    <property type="protein sequence ID" value="KIM91791.1"/>
    <property type="molecule type" value="Genomic_DNA"/>
</dbReference>
<sequence>MGAELHLRENHPVALELKSLRKSVATFQHEAHKASVKLQKYAFNSSYSYERTRELESKNSRLKEEIAVLRANPDISPHPDFLQIQELDLAHQRLIDQLRITEATLELRTNELTNARSELLKARQDAEGEFSLASHIRAREEEGKIRERQLESKARAAEEERRMADLVVYEYADLGRSLEGRRSILPPKVPPKPHEVHENGVQETDQSKNTGATASPALLDSFKEGKQGLKRLLAEVSVESERLEETIAKLERDLAVAETKLEAERKTAELDRMLLAKVQAKLVKLRIDDKAAARIVSRYMEFSQLSTVALTKAMDNLKIRHAATVSNFNLEIDHLQISLATDRRQTKKPKVALDDLSEDIARETYGRRREISLRLALLLREATIAEGLQKWSHNARELFYHSELPGAYSVQGQGDMQASLKTCVEGAEALLQTLNGDISLEMDANGSVARIMAAQNAVTTFVEEFDTPASTTHATPANTDPPRDNTASDMTEPVPLADMPSHSRLTETTSVHASIGSAPLPANQASVSTALPSQPSPATVVNGLPKVVVPAAATHTHTPPPKLSNEHIAINGQKPEPGQGSNSLVILDQVKPATGESKYIEELATNPFVVSADTVHRPARLSSQEANLNHAELQPVIKQGSNPSPASASSIFFPASSQSKYSNIIAHGVALPISLETSTPPPSTPHPLISDLNQVRHRYDSLQRAFRDCHLTLKDLKNSISSVSPVTETLAILQTAIQHHDDFNKDAPVELDITRGYHTLLNVPGAISNETDQVDVENRIRAFVNSTETTVAKTTEQLRRKLDDLQHDVASIKKTLHDLPDLELQQSSTSQTTGWSSWTNILGPPRAASPVPPTFGTIMTSPRLRQSSSFTQSHDNRSSSVESSPTRSNPFAGLGLRIPMPSRPTHYFGVGHSPLASRPGPRPRTISTLGLGSNGTSLTVNSPQSATSMLSRSAISTHWSDQPQEETMANGETETEAEDKLQTDVE</sequence>
<evidence type="ECO:0000313" key="3">
    <source>
        <dbReference type="EMBL" id="KIM91791.1"/>
    </source>
</evidence>
<reference evidence="3 4" key="1">
    <citation type="submission" date="2014-04" db="EMBL/GenBank/DDBJ databases">
        <authorList>
            <consortium name="DOE Joint Genome Institute"/>
            <person name="Kuo A."/>
            <person name="Tarkka M."/>
            <person name="Buscot F."/>
            <person name="Kohler A."/>
            <person name="Nagy L.G."/>
            <person name="Floudas D."/>
            <person name="Copeland A."/>
            <person name="Barry K.W."/>
            <person name="Cichocki N."/>
            <person name="Veneault-Fourrey C."/>
            <person name="LaButti K."/>
            <person name="Lindquist E.A."/>
            <person name="Lipzen A."/>
            <person name="Lundell T."/>
            <person name="Morin E."/>
            <person name="Murat C."/>
            <person name="Sun H."/>
            <person name="Tunlid A."/>
            <person name="Henrissat B."/>
            <person name="Grigoriev I.V."/>
            <person name="Hibbett D.S."/>
            <person name="Martin F."/>
            <person name="Nordberg H.P."/>
            <person name="Cantor M.N."/>
            <person name="Hua S.X."/>
        </authorList>
    </citation>
    <scope>NUCLEOTIDE SEQUENCE [LARGE SCALE GENOMIC DNA]</scope>
    <source>
        <strain evidence="3 4">F 1598</strain>
    </source>
</reference>
<name>A0A0C3GMN6_PILCF</name>
<dbReference type="Proteomes" id="UP000054166">
    <property type="component" value="Unassembled WGS sequence"/>
</dbReference>
<dbReference type="InParanoid" id="A0A0C3GMN6"/>
<keyword evidence="4" id="KW-1185">Reference proteome</keyword>
<evidence type="ECO:0000313" key="4">
    <source>
        <dbReference type="Proteomes" id="UP000054166"/>
    </source>
</evidence>
<keyword evidence="1" id="KW-0175">Coiled coil</keyword>
<dbReference type="OrthoDB" id="2592022at2759"/>
<protein>
    <submittedName>
        <fullName evidence="3">Uncharacterized protein</fullName>
    </submittedName>
</protein>
<feature type="coiled-coil region" evidence="1">
    <location>
        <begin position="226"/>
        <end position="267"/>
    </location>
</feature>
<dbReference type="HOGENOM" id="CLU_003988_0_0_1"/>
<feature type="region of interest" description="Disordered" evidence="2">
    <location>
        <begin position="468"/>
        <end position="507"/>
    </location>
</feature>
<feature type="region of interest" description="Disordered" evidence="2">
    <location>
        <begin position="181"/>
        <end position="213"/>
    </location>
</feature>
<feature type="coiled-coil region" evidence="1">
    <location>
        <begin position="109"/>
        <end position="160"/>
    </location>
</feature>
<feature type="compositionally biased region" description="Low complexity" evidence="2">
    <location>
        <begin position="878"/>
        <end position="888"/>
    </location>
</feature>
<proteinExistence type="predicted"/>
<evidence type="ECO:0000256" key="2">
    <source>
        <dbReference type="SAM" id="MobiDB-lite"/>
    </source>
</evidence>
<accession>A0A0C3GMN6</accession>
<feature type="compositionally biased region" description="Polar residues" evidence="2">
    <location>
        <begin position="468"/>
        <end position="478"/>
    </location>
</feature>
<feature type="compositionally biased region" description="Polar residues" evidence="2">
    <location>
        <begin position="201"/>
        <end position="213"/>
    </location>
</feature>